<feature type="region of interest" description="Disordered" evidence="1">
    <location>
        <begin position="191"/>
        <end position="229"/>
    </location>
</feature>
<evidence type="ECO:0000313" key="3">
    <source>
        <dbReference type="Proteomes" id="UP001396898"/>
    </source>
</evidence>
<feature type="region of interest" description="Disordered" evidence="1">
    <location>
        <begin position="248"/>
        <end position="427"/>
    </location>
</feature>
<feature type="compositionally biased region" description="Acidic residues" evidence="1">
    <location>
        <begin position="603"/>
        <end position="619"/>
    </location>
</feature>
<comment type="caution">
    <text evidence="2">The sequence shown here is derived from an EMBL/GenBank/DDBJ whole genome shotgun (WGS) entry which is preliminary data.</text>
</comment>
<feature type="compositionally biased region" description="Basic and acidic residues" evidence="1">
    <location>
        <begin position="50"/>
        <end position="102"/>
    </location>
</feature>
<evidence type="ECO:0000256" key="1">
    <source>
        <dbReference type="SAM" id="MobiDB-lite"/>
    </source>
</evidence>
<feature type="compositionally biased region" description="Low complexity" evidence="1">
    <location>
        <begin position="520"/>
        <end position="542"/>
    </location>
</feature>
<dbReference type="EMBL" id="JAQQWI010000005">
    <property type="protein sequence ID" value="KAK8035861.1"/>
    <property type="molecule type" value="Genomic_DNA"/>
</dbReference>
<feature type="region of interest" description="Disordered" evidence="1">
    <location>
        <begin position="1"/>
        <end position="32"/>
    </location>
</feature>
<dbReference type="Proteomes" id="UP001396898">
    <property type="component" value="Unassembled WGS sequence"/>
</dbReference>
<evidence type="ECO:0000313" key="2">
    <source>
        <dbReference type="EMBL" id="KAK8035861.1"/>
    </source>
</evidence>
<accession>A0ABR1SNF4</accession>
<gene>
    <name evidence="2" type="ORF">PG991_001934</name>
</gene>
<proteinExistence type="predicted"/>
<feature type="compositionally biased region" description="Basic and acidic residues" evidence="1">
    <location>
        <begin position="546"/>
        <end position="569"/>
    </location>
</feature>
<feature type="region of interest" description="Disordered" evidence="1">
    <location>
        <begin position="454"/>
        <end position="619"/>
    </location>
</feature>
<feature type="region of interest" description="Disordered" evidence="1">
    <location>
        <begin position="50"/>
        <end position="162"/>
    </location>
</feature>
<feature type="compositionally biased region" description="Basic and acidic residues" evidence="1">
    <location>
        <begin position="317"/>
        <end position="332"/>
    </location>
</feature>
<protein>
    <submittedName>
        <fullName evidence="2">Uncharacterized protein</fullName>
    </submittedName>
</protein>
<sequence length="619" mass="67170">MSGKDSSSEGGGDAANCKMGDFNIPGFVGKPNAPQRLELEHLGVQQERELIELEARHEQERRESQVDEPDQQRQVERQQNERRQLEEQHQGEYQRLIEEQLSRRIPPPRQPQTSWPALHAGFHNPPHHPTAGPTTDAATSSSASTARATNDRPEDNPHRKFLENLFENLQREREQGEETVGFREPLRSVRGIAADRGLGGGVPTTKLPEPPFRPQTAEERRANPSQWAPSVPYYISAPSKEEWKQWWPNAWKPDSAPGNGRPRPGPGEILPLPVPTSKGRPPHPGPGKALPFPGTTSNGGPLPGPGDMLSLPAATTKTDKQKTFRAGKEVQWRRTNRKRLIRLAATQPVNPSDLSFQAPPSDTENRQGYGHGANNGGQFPYHMPQGGVQQDQLSFRPPPAASTFDRPFGQLPLVPPQQPQHGDADDDLTSSYRAIFASTRARIAAMAVADDAAAAAAAAAASSATAALATPPSSSPWRRDPAALYQPGRGPPGGGGTPSSPLAEGQRSSNNRPELPPLPYLGLGPAPATASSSAFASSSSSPRRALAVDRDEDRDTIMRAVECDHDHHSGNATEEEEQEQPDDKNRDQASSPPPLRRWAQGGDDTDDSGDTIVLPEEDE</sequence>
<feature type="compositionally biased region" description="Basic and acidic residues" evidence="1">
    <location>
        <begin position="149"/>
        <end position="162"/>
    </location>
</feature>
<organism evidence="2 3">
    <name type="scientific">Apiospora marii</name>
    <dbReference type="NCBI Taxonomy" id="335849"/>
    <lineage>
        <taxon>Eukaryota</taxon>
        <taxon>Fungi</taxon>
        <taxon>Dikarya</taxon>
        <taxon>Ascomycota</taxon>
        <taxon>Pezizomycotina</taxon>
        <taxon>Sordariomycetes</taxon>
        <taxon>Xylariomycetidae</taxon>
        <taxon>Amphisphaeriales</taxon>
        <taxon>Apiosporaceae</taxon>
        <taxon>Apiospora</taxon>
    </lineage>
</organism>
<feature type="compositionally biased region" description="Polar residues" evidence="1">
    <location>
        <begin position="347"/>
        <end position="362"/>
    </location>
</feature>
<reference evidence="2 3" key="1">
    <citation type="submission" date="2023-01" db="EMBL/GenBank/DDBJ databases">
        <title>Analysis of 21 Apiospora genomes using comparative genomics revels a genus with tremendous synthesis potential of carbohydrate active enzymes and secondary metabolites.</title>
        <authorList>
            <person name="Sorensen T."/>
        </authorList>
    </citation>
    <scope>NUCLEOTIDE SEQUENCE [LARGE SCALE GENOMIC DNA]</scope>
    <source>
        <strain evidence="2 3">CBS 20057</strain>
    </source>
</reference>
<keyword evidence="3" id="KW-1185">Reference proteome</keyword>
<feature type="compositionally biased region" description="Low complexity" evidence="1">
    <location>
        <begin position="130"/>
        <end position="148"/>
    </location>
</feature>
<feature type="compositionally biased region" description="Low complexity" evidence="1">
    <location>
        <begin position="454"/>
        <end position="472"/>
    </location>
</feature>
<name>A0ABR1SNF4_9PEZI</name>